<accession>A0A8T1ZHM2</accession>
<protein>
    <submittedName>
        <fullName evidence="2">DNA-binding pseudobarrel domain superfamily</fullName>
    </submittedName>
</protein>
<keyword evidence="2" id="KW-0238">DNA-binding</keyword>
<dbReference type="InterPro" id="IPR051442">
    <property type="entry name" value="B3_domain"/>
</dbReference>
<reference evidence="2 3" key="1">
    <citation type="submission" date="2020-12" db="EMBL/GenBank/DDBJ databases">
        <title>Concerted genomic and epigenomic changes stabilize Arabidopsis allopolyploids.</title>
        <authorList>
            <person name="Chen Z."/>
        </authorList>
    </citation>
    <scope>NUCLEOTIDE SEQUENCE [LARGE SCALE GENOMIC DNA]</scope>
    <source>
        <strain evidence="2">Allo738</strain>
        <tissue evidence="2">Leaf</tissue>
    </source>
</reference>
<comment type="caution">
    <text evidence="2">The sequence shown here is derived from an EMBL/GenBank/DDBJ whole genome shotgun (WGS) entry which is preliminary data.</text>
</comment>
<gene>
    <name evidence="2" type="ORF">ISN45_Aa05g005620</name>
</gene>
<dbReference type="EMBL" id="JAEFBK010000010">
    <property type="protein sequence ID" value="KAG7558947.1"/>
    <property type="molecule type" value="Genomic_DNA"/>
</dbReference>
<dbReference type="InterPro" id="IPR003340">
    <property type="entry name" value="B3_DNA-bd"/>
</dbReference>
<evidence type="ECO:0000313" key="2">
    <source>
        <dbReference type="EMBL" id="KAG7558947.1"/>
    </source>
</evidence>
<dbReference type="Proteomes" id="UP000694240">
    <property type="component" value="Chromosome 10"/>
</dbReference>
<name>A0A8T1ZHM2_9BRAS</name>
<dbReference type="SMART" id="SM01019">
    <property type="entry name" value="B3"/>
    <property type="match status" value="1"/>
</dbReference>
<dbReference type="AlphaFoldDB" id="A0A8T1ZHM2"/>
<dbReference type="CDD" id="cd10017">
    <property type="entry name" value="B3_DNA"/>
    <property type="match status" value="1"/>
</dbReference>
<dbReference type="PANTHER" id="PTHR34269">
    <property type="entry name" value="TRANSCRIPTION FACTOR B3-DOMAIN FAMILY-RELATED"/>
    <property type="match status" value="1"/>
</dbReference>
<dbReference type="GO" id="GO:0003677">
    <property type="term" value="F:DNA binding"/>
    <property type="evidence" value="ECO:0007669"/>
    <property type="project" value="UniProtKB-KW"/>
</dbReference>
<organism evidence="2 3">
    <name type="scientific">Arabidopsis thaliana x Arabidopsis arenosa</name>
    <dbReference type="NCBI Taxonomy" id="1240361"/>
    <lineage>
        <taxon>Eukaryota</taxon>
        <taxon>Viridiplantae</taxon>
        <taxon>Streptophyta</taxon>
        <taxon>Embryophyta</taxon>
        <taxon>Tracheophyta</taxon>
        <taxon>Spermatophyta</taxon>
        <taxon>Magnoliopsida</taxon>
        <taxon>eudicotyledons</taxon>
        <taxon>Gunneridae</taxon>
        <taxon>Pentapetalae</taxon>
        <taxon>rosids</taxon>
        <taxon>malvids</taxon>
        <taxon>Brassicales</taxon>
        <taxon>Brassicaceae</taxon>
        <taxon>Camelineae</taxon>
        <taxon>Arabidopsis</taxon>
    </lineage>
</organism>
<sequence length="101" mass="11910">MDPNMMIQKALTEYDVCYKNRLYLPKDKVENITRSTGVPIPRNGIQVEIKDNDNSYWVNLGVEGNRYFIGRGWYNLRDARNLKAGDVIKLYWQDTKFIFSI</sequence>
<dbReference type="PANTHER" id="PTHR34269:SF15">
    <property type="entry name" value="TF-B3 DOMAIN-CONTAINING PROTEIN"/>
    <property type="match status" value="1"/>
</dbReference>
<proteinExistence type="predicted"/>
<evidence type="ECO:0000259" key="1">
    <source>
        <dbReference type="PROSITE" id="PS50863"/>
    </source>
</evidence>
<dbReference type="PROSITE" id="PS50863">
    <property type="entry name" value="B3"/>
    <property type="match status" value="1"/>
</dbReference>
<feature type="domain" description="TF-B3" evidence="1">
    <location>
        <begin position="7"/>
        <end position="101"/>
    </location>
</feature>
<dbReference type="Pfam" id="PF02362">
    <property type="entry name" value="B3"/>
    <property type="match status" value="1"/>
</dbReference>
<keyword evidence="3" id="KW-1185">Reference proteome</keyword>
<evidence type="ECO:0000313" key="3">
    <source>
        <dbReference type="Proteomes" id="UP000694240"/>
    </source>
</evidence>